<keyword evidence="3" id="KW-0687">Ribonucleoprotein</keyword>
<dbReference type="GeneID" id="54423295"/>
<keyword evidence="6" id="KW-1185">Reference proteome</keyword>
<dbReference type="PANTHER" id="PTHR14503:SF4">
    <property type="entry name" value="LARGE RIBOSOMAL SUBUNIT PROTEIN BL34M"/>
    <property type="match status" value="1"/>
</dbReference>
<dbReference type="RefSeq" id="XP_033537306.1">
    <property type="nucleotide sequence ID" value="XM_033682725.1"/>
</dbReference>
<keyword evidence="2" id="KW-0689">Ribosomal protein</keyword>
<dbReference type="NCBIfam" id="TIGR01030">
    <property type="entry name" value="rpmH_bact"/>
    <property type="match status" value="1"/>
</dbReference>
<evidence type="ECO:0000256" key="1">
    <source>
        <dbReference type="ARBA" id="ARBA00010111"/>
    </source>
</evidence>
<evidence type="ECO:0000256" key="3">
    <source>
        <dbReference type="ARBA" id="ARBA00023274"/>
    </source>
</evidence>
<feature type="compositionally biased region" description="Low complexity" evidence="4">
    <location>
        <begin position="48"/>
        <end position="82"/>
    </location>
</feature>
<reference evidence="5 7" key="1">
    <citation type="submission" date="2020-01" db="EMBL/GenBank/DDBJ databases">
        <authorList>
            <consortium name="DOE Joint Genome Institute"/>
            <person name="Haridas S."/>
            <person name="Albert R."/>
            <person name="Binder M."/>
            <person name="Bloem J."/>
            <person name="Labutti K."/>
            <person name="Salamov A."/>
            <person name="Andreopoulos B."/>
            <person name="Baker S.E."/>
            <person name="Barry K."/>
            <person name="Bills G."/>
            <person name="Bluhm B.H."/>
            <person name="Cannon C."/>
            <person name="Castanera R."/>
            <person name="Culley D.E."/>
            <person name="Daum C."/>
            <person name="Ezra D."/>
            <person name="Gonzalez J.B."/>
            <person name="Henrissat B."/>
            <person name="Kuo A."/>
            <person name="Liang C."/>
            <person name="Lipzen A."/>
            <person name="Lutzoni F."/>
            <person name="Magnuson J."/>
            <person name="Mondo S."/>
            <person name="Nolan M."/>
            <person name="Ohm R."/>
            <person name="Pangilinan J."/>
            <person name="Park H.-J."/>
            <person name="Ramirez L."/>
            <person name="Alfaro M."/>
            <person name="Sun H."/>
            <person name="Tritt A."/>
            <person name="Yoshinaga Y."/>
            <person name="Zwiers L.-H."/>
            <person name="Turgeon B.G."/>
            <person name="Goodwin S.B."/>
            <person name="Spatafora J.W."/>
            <person name="Crous P.W."/>
            <person name="Grigoriev I.V."/>
        </authorList>
    </citation>
    <scope>NUCLEOTIDE SEQUENCE</scope>
    <source>
        <strain evidence="5 7">CBS 781.70</strain>
    </source>
</reference>
<accession>A0A6G1GC55</accession>
<dbReference type="GO" id="GO:0006412">
    <property type="term" value="P:translation"/>
    <property type="evidence" value="ECO:0007669"/>
    <property type="project" value="InterPro"/>
</dbReference>
<evidence type="ECO:0000256" key="2">
    <source>
        <dbReference type="ARBA" id="ARBA00022980"/>
    </source>
</evidence>
<dbReference type="PANTHER" id="PTHR14503">
    <property type="entry name" value="MITOCHONDRIAL RIBOSOMAL PROTEIN 34 FAMILY MEMBER"/>
    <property type="match status" value="1"/>
</dbReference>
<dbReference type="OrthoDB" id="431691at2759"/>
<evidence type="ECO:0000256" key="4">
    <source>
        <dbReference type="SAM" id="MobiDB-lite"/>
    </source>
</evidence>
<sequence length="145" mass="16172">MICTRCFPAARAILPTRPVLNLSSRPALLSRPNPSQSRTLTVLTARRPLFPSSPSTSTSISTSLSPSPTPFTPLFTSSSTFLGTAPSTHPSLATQQLRHAPRNTMQRWTHFVRKRRHGFLSRLRTKNGRKTLARRRTKGRSTLSH</sequence>
<dbReference type="GO" id="GO:0003735">
    <property type="term" value="F:structural constituent of ribosome"/>
    <property type="evidence" value="ECO:0007669"/>
    <property type="project" value="InterPro"/>
</dbReference>
<dbReference type="Gene3D" id="1.10.287.3980">
    <property type="match status" value="1"/>
</dbReference>
<reference evidence="7" key="3">
    <citation type="submission" date="2025-04" db="UniProtKB">
        <authorList>
            <consortium name="RefSeq"/>
        </authorList>
    </citation>
    <scope>IDENTIFICATION</scope>
    <source>
        <strain evidence="7">CBS 781.70</strain>
    </source>
</reference>
<evidence type="ECO:0000313" key="7">
    <source>
        <dbReference type="RefSeq" id="XP_033537306.1"/>
    </source>
</evidence>
<dbReference type="EMBL" id="ML975151">
    <property type="protein sequence ID" value="KAF1815675.1"/>
    <property type="molecule type" value="Genomic_DNA"/>
</dbReference>
<name>A0A6G1GC55_9PEZI</name>
<comment type="similarity">
    <text evidence="1">Belongs to the bacterial ribosomal protein bL34 family.</text>
</comment>
<dbReference type="GO" id="GO:0005762">
    <property type="term" value="C:mitochondrial large ribosomal subunit"/>
    <property type="evidence" value="ECO:0007669"/>
    <property type="project" value="TreeGrafter"/>
</dbReference>
<reference evidence="7" key="2">
    <citation type="submission" date="2020-04" db="EMBL/GenBank/DDBJ databases">
        <authorList>
            <consortium name="NCBI Genome Project"/>
        </authorList>
    </citation>
    <scope>NUCLEOTIDE SEQUENCE</scope>
    <source>
        <strain evidence="7">CBS 781.70</strain>
    </source>
</reference>
<dbReference type="AlphaFoldDB" id="A0A6G1GC55"/>
<organism evidence="5">
    <name type="scientific">Eremomyces bilateralis CBS 781.70</name>
    <dbReference type="NCBI Taxonomy" id="1392243"/>
    <lineage>
        <taxon>Eukaryota</taxon>
        <taxon>Fungi</taxon>
        <taxon>Dikarya</taxon>
        <taxon>Ascomycota</taxon>
        <taxon>Pezizomycotina</taxon>
        <taxon>Dothideomycetes</taxon>
        <taxon>Dothideomycetes incertae sedis</taxon>
        <taxon>Eremomycetales</taxon>
        <taxon>Eremomycetaceae</taxon>
        <taxon>Eremomyces</taxon>
    </lineage>
</organism>
<evidence type="ECO:0000313" key="6">
    <source>
        <dbReference type="Proteomes" id="UP000504638"/>
    </source>
</evidence>
<evidence type="ECO:0008006" key="8">
    <source>
        <dbReference type="Google" id="ProtNLM"/>
    </source>
</evidence>
<dbReference type="Pfam" id="PF00468">
    <property type="entry name" value="Ribosomal_L34"/>
    <property type="match status" value="1"/>
</dbReference>
<evidence type="ECO:0000313" key="5">
    <source>
        <dbReference type="EMBL" id="KAF1815675.1"/>
    </source>
</evidence>
<feature type="region of interest" description="Disordered" evidence="4">
    <location>
        <begin position="46"/>
        <end position="98"/>
    </location>
</feature>
<dbReference type="InterPro" id="IPR000271">
    <property type="entry name" value="Ribosomal_bL34"/>
</dbReference>
<gene>
    <name evidence="5 7" type="ORF">P152DRAFT_511791</name>
</gene>
<protein>
    <recommendedName>
        <fullName evidence="8">Ribosomal protein L34</fullName>
    </recommendedName>
</protein>
<feature type="compositionally biased region" description="Polar residues" evidence="4">
    <location>
        <begin position="85"/>
        <end position="98"/>
    </location>
</feature>
<proteinExistence type="inferred from homology"/>
<dbReference type="Proteomes" id="UP000504638">
    <property type="component" value="Unplaced"/>
</dbReference>